<dbReference type="EMBL" id="BGZK01001341">
    <property type="protein sequence ID" value="GBP77670.1"/>
    <property type="molecule type" value="Genomic_DNA"/>
</dbReference>
<organism evidence="1 2">
    <name type="scientific">Eumeta variegata</name>
    <name type="common">Bagworm moth</name>
    <name type="synonym">Eumeta japonica</name>
    <dbReference type="NCBI Taxonomy" id="151549"/>
    <lineage>
        <taxon>Eukaryota</taxon>
        <taxon>Metazoa</taxon>
        <taxon>Ecdysozoa</taxon>
        <taxon>Arthropoda</taxon>
        <taxon>Hexapoda</taxon>
        <taxon>Insecta</taxon>
        <taxon>Pterygota</taxon>
        <taxon>Neoptera</taxon>
        <taxon>Endopterygota</taxon>
        <taxon>Lepidoptera</taxon>
        <taxon>Glossata</taxon>
        <taxon>Ditrysia</taxon>
        <taxon>Tineoidea</taxon>
        <taxon>Psychidae</taxon>
        <taxon>Oiketicinae</taxon>
        <taxon>Eumeta</taxon>
    </lineage>
</organism>
<gene>
    <name evidence="1" type="ORF">EVAR_57055_1</name>
</gene>
<name>A0A4C1YR88_EUMVA</name>
<keyword evidence="2" id="KW-1185">Reference proteome</keyword>
<proteinExistence type="predicted"/>
<dbReference type="Proteomes" id="UP000299102">
    <property type="component" value="Unassembled WGS sequence"/>
</dbReference>
<accession>A0A4C1YR88</accession>
<comment type="caution">
    <text evidence="1">The sequence shown here is derived from an EMBL/GenBank/DDBJ whole genome shotgun (WGS) entry which is preliminary data.</text>
</comment>
<evidence type="ECO:0000313" key="2">
    <source>
        <dbReference type="Proteomes" id="UP000299102"/>
    </source>
</evidence>
<protein>
    <submittedName>
        <fullName evidence="1">Uncharacterized protein</fullName>
    </submittedName>
</protein>
<reference evidence="1 2" key="1">
    <citation type="journal article" date="2019" name="Commun. Biol.">
        <title>The bagworm genome reveals a unique fibroin gene that provides high tensile strength.</title>
        <authorList>
            <person name="Kono N."/>
            <person name="Nakamura H."/>
            <person name="Ohtoshi R."/>
            <person name="Tomita M."/>
            <person name="Numata K."/>
            <person name="Arakawa K."/>
        </authorList>
    </citation>
    <scope>NUCLEOTIDE SEQUENCE [LARGE SCALE GENOMIC DNA]</scope>
</reference>
<evidence type="ECO:0000313" key="1">
    <source>
        <dbReference type="EMBL" id="GBP77670.1"/>
    </source>
</evidence>
<dbReference type="AlphaFoldDB" id="A0A4C1YR88"/>
<sequence length="126" mass="13652">MRTDSVEVRTIDMITKSNRALRKELTVCFVLQLSVVFSPWNNIPDDSGDLVAVAHTSETFQLRVLSRIDIKSACAKTESCPSITITVMKINRSYVDIAITVHIPAGVRGGLNAGPGSAAARAFIAY</sequence>